<evidence type="ECO:0000313" key="2">
    <source>
        <dbReference type="EMBL" id="BBI60662.1"/>
    </source>
</evidence>
<dbReference type="EMBL" id="AP019514">
    <property type="protein sequence ID" value="BBI60662.1"/>
    <property type="molecule type" value="Genomic_DNA"/>
</dbReference>
<feature type="compositionally biased region" description="Low complexity" evidence="1">
    <location>
        <begin position="31"/>
        <end position="40"/>
    </location>
</feature>
<name>A0A455U3M6_9GAMM</name>
<dbReference type="Proteomes" id="UP000320231">
    <property type="component" value="Chromosome"/>
</dbReference>
<sequence>MSDQDYERDYEHLDWQVDDEESSATDNAHGAENSANASSEENSEEQDSKEYRSDGERVNSLVPASEMLPERIYLLPIHNRPFFPAQVQPLVVNRERWEETMRRVGNTPTIRWALPLWASKALPR</sequence>
<proteinExistence type="predicted"/>
<feature type="compositionally biased region" description="Basic and acidic residues" evidence="1">
    <location>
        <begin position="46"/>
        <end position="57"/>
    </location>
</feature>
<evidence type="ECO:0008006" key="4">
    <source>
        <dbReference type="Google" id="ProtNLM"/>
    </source>
</evidence>
<organism evidence="2 3">
    <name type="scientific">Vreelandella sulfidaeris</name>
    <dbReference type="NCBI Taxonomy" id="115553"/>
    <lineage>
        <taxon>Bacteria</taxon>
        <taxon>Pseudomonadati</taxon>
        <taxon>Pseudomonadota</taxon>
        <taxon>Gammaproteobacteria</taxon>
        <taxon>Oceanospirillales</taxon>
        <taxon>Halomonadaceae</taxon>
        <taxon>Vreelandella</taxon>
    </lineage>
</organism>
<dbReference type="KEGG" id="hsr:HSBAA_19680"/>
<feature type="region of interest" description="Disordered" evidence="1">
    <location>
        <begin position="1"/>
        <end position="62"/>
    </location>
</feature>
<reference evidence="2 3" key="1">
    <citation type="journal article" date="2019" name="Microbiol. Resour. Announc.">
        <title>Complete Genome Sequence of Halomonas sulfidaeris Strain Esulfide1 Isolated from a Metal Sulfide Rock at a Depth of 2,200 Meters, Obtained Using Nanopore Sequencing.</title>
        <authorList>
            <person name="Saito M."/>
            <person name="Nishigata A."/>
            <person name="Galipon J."/>
            <person name="Arakawa K."/>
        </authorList>
    </citation>
    <scope>NUCLEOTIDE SEQUENCE [LARGE SCALE GENOMIC DNA]</scope>
    <source>
        <strain evidence="2 3">ATCC BAA-803</strain>
    </source>
</reference>
<dbReference type="InterPro" id="IPR015947">
    <property type="entry name" value="PUA-like_sf"/>
</dbReference>
<protein>
    <recommendedName>
        <fullName evidence="4">Lon N-terminal domain-containing protein</fullName>
    </recommendedName>
</protein>
<accession>A0A455U3M6</accession>
<evidence type="ECO:0000313" key="3">
    <source>
        <dbReference type="Proteomes" id="UP000320231"/>
    </source>
</evidence>
<dbReference type="AlphaFoldDB" id="A0A455U3M6"/>
<gene>
    <name evidence="2" type="ORF">HSBAA_19680</name>
</gene>
<feature type="compositionally biased region" description="Basic and acidic residues" evidence="1">
    <location>
        <begin position="1"/>
        <end position="15"/>
    </location>
</feature>
<evidence type="ECO:0000256" key="1">
    <source>
        <dbReference type="SAM" id="MobiDB-lite"/>
    </source>
</evidence>
<dbReference type="SUPFAM" id="SSF88697">
    <property type="entry name" value="PUA domain-like"/>
    <property type="match status" value="1"/>
</dbReference>